<proteinExistence type="predicted"/>
<keyword evidence="3" id="KW-1185">Reference proteome</keyword>
<evidence type="ECO:0000313" key="2">
    <source>
        <dbReference type="EMBL" id="CCA72031.1"/>
    </source>
</evidence>
<accession>G4TL33</accession>
<gene>
    <name evidence="2" type="ORF">PIIN_05967</name>
</gene>
<dbReference type="HOGENOM" id="CLU_2386994_0_0_1"/>
<dbReference type="AlphaFoldDB" id="G4TL33"/>
<dbReference type="CDD" id="cd14686">
    <property type="entry name" value="bZIP"/>
    <property type="match status" value="1"/>
</dbReference>
<dbReference type="InterPro" id="IPR004827">
    <property type="entry name" value="bZIP"/>
</dbReference>
<organism evidence="2 3">
    <name type="scientific">Serendipita indica (strain DSM 11827)</name>
    <name type="common">Root endophyte fungus</name>
    <name type="synonym">Piriformospora indica</name>
    <dbReference type="NCBI Taxonomy" id="1109443"/>
    <lineage>
        <taxon>Eukaryota</taxon>
        <taxon>Fungi</taxon>
        <taxon>Dikarya</taxon>
        <taxon>Basidiomycota</taxon>
        <taxon>Agaricomycotina</taxon>
        <taxon>Agaricomycetes</taxon>
        <taxon>Sebacinales</taxon>
        <taxon>Serendipitaceae</taxon>
        <taxon>Serendipita</taxon>
    </lineage>
</organism>
<dbReference type="Proteomes" id="UP000007148">
    <property type="component" value="Unassembled WGS sequence"/>
</dbReference>
<dbReference type="InParanoid" id="G4TL33"/>
<dbReference type="Gene3D" id="1.20.5.170">
    <property type="match status" value="1"/>
</dbReference>
<protein>
    <recommendedName>
        <fullName evidence="1">BZIP domain-containing protein</fullName>
    </recommendedName>
</protein>
<evidence type="ECO:0000313" key="3">
    <source>
        <dbReference type="Proteomes" id="UP000007148"/>
    </source>
</evidence>
<dbReference type="InterPro" id="IPR046347">
    <property type="entry name" value="bZIP_sf"/>
</dbReference>
<dbReference type="PROSITE" id="PS00036">
    <property type="entry name" value="BZIP_BASIC"/>
    <property type="match status" value="1"/>
</dbReference>
<dbReference type="GO" id="GO:0003700">
    <property type="term" value="F:DNA-binding transcription factor activity"/>
    <property type="evidence" value="ECO:0007669"/>
    <property type="project" value="InterPro"/>
</dbReference>
<comment type="caution">
    <text evidence="2">The sequence shown here is derived from an EMBL/GenBank/DDBJ whole genome shotgun (WGS) entry which is preliminary data.</text>
</comment>
<sequence length="94" mass="10932">MSDLYFGQKPVELTEDVDKAALQRKKNAESQRQYRIRKKEQEENLQNENAYLRQAVSELSTALQSKVHECQRLETILFYQSMPPVVQGNSFPNA</sequence>
<feature type="domain" description="BZIP" evidence="1">
    <location>
        <begin position="24"/>
        <end position="37"/>
    </location>
</feature>
<dbReference type="EMBL" id="CAFZ01000145">
    <property type="protein sequence ID" value="CCA72031.1"/>
    <property type="molecule type" value="Genomic_DNA"/>
</dbReference>
<reference evidence="2 3" key="1">
    <citation type="journal article" date="2011" name="PLoS Pathog.">
        <title>Endophytic Life Strategies Decoded by Genome and Transcriptome Analyses of the Mutualistic Root Symbiont Piriformospora indica.</title>
        <authorList>
            <person name="Zuccaro A."/>
            <person name="Lahrmann U."/>
            <person name="Guldener U."/>
            <person name="Langen G."/>
            <person name="Pfiffi S."/>
            <person name="Biedenkopf D."/>
            <person name="Wong P."/>
            <person name="Samans B."/>
            <person name="Grimm C."/>
            <person name="Basiewicz M."/>
            <person name="Murat C."/>
            <person name="Martin F."/>
            <person name="Kogel K.H."/>
        </authorList>
    </citation>
    <scope>NUCLEOTIDE SEQUENCE [LARGE SCALE GENOMIC DNA]</scope>
    <source>
        <strain evidence="2 3">DSM 11827</strain>
    </source>
</reference>
<name>G4TL33_SERID</name>
<evidence type="ECO:0000259" key="1">
    <source>
        <dbReference type="PROSITE" id="PS00036"/>
    </source>
</evidence>
<dbReference type="SUPFAM" id="SSF57959">
    <property type="entry name" value="Leucine zipper domain"/>
    <property type="match status" value="1"/>
</dbReference>